<gene>
    <name evidence="2" type="ORF">RHIMIDRAFT_60489</name>
</gene>
<dbReference type="Proteomes" id="UP000242254">
    <property type="component" value="Unassembled WGS sequence"/>
</dbReference>
<evidence type="ECO:0000313" key="2">
    <source>
        <dbReference type="EMBL" id="PHZ16337.1"/>
    </source>
</evidence>
<feature type="transmembrane region" description="Helical" evidence="1">
    <location>
        <begin position="27"/>
        <end position="46"/>
    </location>
</feature>
<accession>A0A2G4T5Q6</accession>
<dbReference type="RefSeq" id="XP_023470045.1">
    <property type="nucleotide sequence ID" value="XM_023615461.1"/>
</dbReference>
<dbReference type="GeneID" id="35446449"/>
<keyword evidence="1" id="KW-0812">Transmembrane</keyword>
<keyword evidence="1" id="KW-0472">Membrane</keyword>
<keyword evidence="1" id="KW-1133">Transmembrane helix</keyword>
<dbReference type="AlphaFoldDB" id="A0A2G4T5Q6"/>
<feature type="transmembrane region" description="Helical" evidence="1">
    <location>
        <begin position="58"/>
        <end position="78"/>
    </location>
</feature>
<name>A0A2G4T5Q6_RHIZD</name>
<dbReference type="EMBL" id="KZ303843">
    <property type="protein sequence ID" value="PHZ16337.1"/>
    <property type="molecule type" value="Genomic_DNA"/>
</dbReference>
<reference evidence="2 3" key="1">
    <citation type="journal article" date="2016" name="Proc. Natl. Acad. Sci. U.S.A.">
        <title>Lipid metabolic changes in an early divergent fungus govern the establishment of a mutualistic symbiosis with endobacteria.</title>
        <authorList>
            <person name="Lastovetsky O.A."/>
            <person name="Gaspar M.L."/>
            <person name="Mondo S.J."/>
            <person name="LaButti K.M."/>
            <person name="Sandor L."/>
            <person name="Grigoriev I.V."/>
            <person name="Henry S.A."/>
            <person name="Pawlowska T.E."/>
        </authorList>
    </citation>
    <scope>NUCLEOTIDE SEQUENCE [LARGE SCALE GENOMIC DNA]</scope>
    <source>
        <strain evidence="2 3">ATCC 52813</strain>
    </source>
</reference>
<evidence type="ECO:0000313" key="3">
    <source>
        <dbReference type="Proteomes" id="UP000242254"/>
    </source>
</evidence>
<proteinExistence type="predicted"/>
<protein>
    <submittedName>
        <fullName evidence="2">Uncharacterized protein</fullName>
    </submittedName>
</protein>
<organism evidence="2 3">
    <name type="scientific">Rhizopus microsporus ATCC 52813</name>
    <dbReference type="NCBI Taxonomy" id="1340429"/>
    <lineage>
        <taxon>Eukaryota</taxon>
        <taxon>Fungi</taxon>
        <taxon>Fungi incertae sedis</taxon>
        <taxon>Mucoromycota</taxon>
        <taxon>Mucoromycotina</taxon>
        <taxon>Mucoromycetes</taxon>
        <taxon>Mucorales</taxon>
        <taxon>Mucorineae</taxon>
        <taxon>Rhizopodaceae</taxon>
        <taxon>Rhizopus</taxon>
    </lineage>
</organism>
<evidence type="ECO:0000256" key="1">
    <source>
        <dbReference type="SAM" id="Phobius"/>
    </source>
</evidence>
<sequence>MLSLTLQIEKFCWTTSQVINRGGTRRISLAFGAFSGACSVFHSIDIHNLHGALVFQMIGRYVFFYLVHLLTDALYIMLEIGNIELPGCFVWNA</sequence>
<keyword evidence="3" id="KW-1185">Reference proteome</keyword>